<evidence type="ECO:0000256" key="1">
    <source>
        <dbReference type="SAM" id="Phobius"/>
    </source>
</evidence>
<dbReference type="PANTHER" id="PTHR36434:SF1">
    <property type="entry name" value="MEMBRANE PROTEASE YUGP-RELATED"/>
    <property type="match status" value="1"/>
</dbReference>
<gene>
    <name evidence="2" type="ORF">ENV30_04135</name>
</gene>
<accession>A0A7V3YG62</accession>
<feature type="transmembrane region" description="Helical" evidence="1">
    <location>
        <begin position="195"/>
        <end position="219"/>
    </location>
</feature>
<proteinExistence type="predicted"/>
<reference evidence="2" key="1">
    <citation type="journal article" date="2020" name="mSystems">
        <title>Genome- and Community-Level Interaction Insights into Carbon Utilization and Element Cycling Functions of Hydrothermarchaeota in Hydrothermal Sediment.</title>
        <authorList>
            <person name="Zhou Z."/>
            <person name="Liu Y."/>
            <person name="Xu W."/>
            <person name="Pan J."/>
            <person name="Luo Z.H."/>
            <person name="Li M."/>
        </authorList>
    </citation>
    <scope>NUCLEOTIDE SEQUENCE [LARGE SCALE GENOMIC DNA]</scope>
    <source>
        <strain evidence="2">SpSt-747</strain>
    </source>
</reference>
<evidence type="ECO:0000313" key="2">
    <source>
        <dbReference type="EMBL" id="HGI30483.1"/>
    </source>
</evidence>
<dbReference type="EMBL" id="DTFV01000057">
    <property type="protein sequence ID" value="HGI30483.1"/>
    <property type="molecule type" value="Genomic_DNA"/>
</dbReference>
<name>A0A7V3YG62_9BACT</name>
<dbReference type="PANTHER" id="PTHR36434">
    <property type="entry name" value="MEMBRANE PROTEASE YUGP-RELATED"/>
    <property type="match status" value="1"/>
</dbReference>
<comment type="caution">
    <text evidence="2">The sequence shown here is derived from an EMBL/GenBank/DDBJ whole genome shotgun (WGS) entry which is preliminary data.</text>
</comment>
<keyword evidence="1" id="KW-0812">Transmembrane</keyword>
<dbReference type="AlphaFoldDB" id="A0A7V3YG62"/>
<keyword evidence="1" id="KW-1133">Transmembrane helix</keyword>
<feature type="transmembrane region" description="Helical" evidence="1">
    <location>
        <begin position="118"/>
        <end position="141"/>
    </location>
</feature>
<dbReference type="InterPro" id="IPR007395">
    <property type="entry name" value="Zn_peptidase_2"/>
</dbReference>
<keyword evidence="1" id="KW-0472">Membrane</keyword>
<feature type="transmembrane region" description="Helical" evidence="1">
    <location>
        <begin position="148"/>
        <end position="166"/>
    </location>
</feature>
<dbReference type="Pfam" id="PF04298">
    <property type="entry name" value="Zn_peptidase_2"/>
    <property type="match status" value="1"/>
</dbReference>
<organism evidence="2">
    <name type="scientific">Candidatus Caldatribacterium californiense</name>
    <dbReference type="NCBI Taxonomy" id="1454726"/>
    <lineage>
        <taxon>Bacteria</taxon>
        <taxon>Pseudomonadati</taxon>
        <taxon>Atribacterota</taxon>
        <taxon>Atribacteria</taxon>
        <taxon>Atribacterales</taxon>
        <taxon>Candidatus Caldatribacteriaceae</taxon>
        <taxon>Candidatus Caldatribacterium</taxon>
    </lineage>
</organism>
<protein>
    <submittedName>
        <fullName evidence="2">Zinc metallopeptidase</fullName>
    </submittedName>
</protein>
<sequence>MFFLDPTFLILIPALLLALYAHTKVTQTYALLSRKRARVGLSGLQVAEELVQHLGLRVKIEEIPGALTDHYDPSRETLRLSRSVARGTSVADLAIVAHEVGHVLQKREGYSAFALRSVLVPAAGFGSQLALPLFFLGFLFALRPLMDLGILFFSLAVLFQLVTLPVEFDASRRAYGILDRLGFITPEEKPLVRQMLSAAALTYVAATAVAALQLVRLLLLRESRE</sequence>